<dbReference type="EMBL" id="LT838272">
    <property type="protein sequence ID" value="SMB99636.1"/>
    <property type="molecule type" value="Genomic_DNA"/>
</dbReference>
<dbReference type="CDD" id="cd00077">
    <property type="entry name" value="HDc"/>
    <property type="match status" value="1"/>
</dbReference>
<organism evidence="3 4">
    <name type="scientific">Thermanaeromonas toyohensis ToBE</name>
    <dbReference type="NCBI Taxonomy" id="698762"/>
    <lineage>
        <taxon>Bacteria</taxon>
        <taxon>Bacillati</taxon>
        <taxon>Bacillota</taxon>
        <taxon>Clostridia</taxon>
        <taxon>Neomoorellales</taxon>
        <taxon>Neomoorellaceae</taxon>
        <taxon>Thermanaeromonas</taxon>
    </lineage>
</organism>
<evidence type="ECO:0000259" key="1">
    <source>
        <dbReference type="PROSITE" id="PS51831"/>
    </source>
</evidence>
<dbReference type="InterPro" id="IPR006674">
    <property type="entry name" value="HD_domain"/>
</dbReference>
<protein>
    <submittedName>
        <fullName evidence="3">Metal dependent phosphohydrolase</fullName>
    </submittedName>
</protein>
<dbReference type="InterPro" id="IPR003607">
    <property type="entry name" value="HD/PDEase_dom"/>
</dbReference>
<dbReference type="SMART" id="SM00471">
    <property type="entry name" value="HDc"/>
    <property type="match status" value="1"/>
</dbReference>
<dbReference type="PROSITE" id="PS51832">
    <property type="entry name" value="HD_GYP"/>
    <property type="match status" value="1"/>
</dbReference>
<dbReference type="AlphaFoldDB" id="A0A1W1W221"/>
<reference evidence="3 4" key="1">
    <citation type="submission" date="2017-04" db="EMBL/GenBank/DDBJ databases">
        <authorList>
            <person name="Afonso C.L."/>
            <person name="Miller P.J."/>
            <person name="Scott M.A."/>
            <person name="Spackman E."/>
            <person name="Goraichik I."/>
            <person name="Dimitrov K.M."/>
            <person name="Suarez D.L."/>
            <person name="Swayne D.E."/>
        </authorList>
    </citation>
    <scope>NUCLEOTIDE SEQUENCE [LARGE SCALE GENOMIC DNA]</scope>
    <source>
        <strain evidence="3 4">ToBE</strain>
    </source>
</reference>
<dbReference type="InterPro" id="IPR037522">
    <property type="entry name" value="HD_GYP_dom"/>
</dbReference>
<dbReference type="Gene3D" id="1.10.3210.10">
    <property type="entry name" value="Hypothetical protein af1432"/>
    <property type="match status" value="1"/>
</dbReference>
<feature type="domain" description="HD" evidence="1">
    <location>
        <begin position="67"/>
        <end position="189"/>
    </location>
</feature>
<dbReference type="PANTHER" id="PTHR45228">
    <property type="entry name" value="CYCLIC DI-GMP PHOSPHODIESTERASE TM_0186-RELATED"/>
    <property type="match status" value="1"/>
</dbReference>
<keyword evidence="3" id="KW-0378">Hydrolase</keyword>
<proteinExistence type="predicted"/>
<dbReference type="STRING" id="698762.SAMN00808754_3001"/>
<evidence type="ECO:0000313" key="4">
    <source>
        <dbReference type="Proteomes" id="UP000192569"/>
    </source>
</evidence>
<dbReference type="SUPFAM" id="SSF109604">
    <property type="entry name" value="HD-domain/PDEase-like"/>
    <property type="match status" value="1"/>
</dbReference>
<accession>A0A1W1W221</accession>
<dbReference type="Pfam" id="PF13487">
    <property type="entry name" value="HD_5"/>
    <property type="match status" value="1"/>
</dbReference>
<keyword evidence="4" id="KW-1185">Reference proteome</keyword>
<gene>
    <name evidence="3" type="ORF">SAMN00808754_3001</name>
</gene>
<sequence>MSFNIEEVELEGDLLTLSTLKPGTRGKVTRIVAQGGKSMFTWGLCSDIYHDIIECLTAALEARDPYSKEHSSRVADMAYDLGRRLGLRGKELEKVHIAAHLHDIGKIGVPDQILQKPGKLLPHEWAAIRRHPEIGYNILSRSRRLEDIALLVLYHHERWDGKGYPKGLKGEAIPLGARIIGLCDAIDAMTSDRPYRPALSWRQCWEEVEANKALQFDAVVVEAAEALWPVWEKRWSSRKGA</sequence>
<evidence type="ECO:0000259" key="2">
    <source>
        <dbReference type="PROSITE" id="PS51832"/>
    </source>
</evidence>
<dbReference type="PROSITE" id="PS51831">
    <property type="entry name" value="HD"/>
    <property type="match status" value="1"/>
</dbReference>
<dbReference type="InterPro" id="IPR052020">
    <property type="entry name" value="Cyclic_di-GMP/3'3'-cGAMP_PDE"/>
</dbReference>
<dbReference type="Proteomes" id="UP000192569">
    <property type="component" value="Chromosome I"/>
</dbReference>
<evidence type="ECO:0000313" key="3">
    <source>
        <dbReference type="EMBL" id="SMB99636.1"/>
    </source>
</evidence>
<feature type="domain" description="HD-GYP" evidence="2">
    <location>
        <begin position="45"/>
        <end position="240"/>
    </location>
</feature>
<dbReference type="GO" id="GO:0016787">
    <property type="term" value="F:hydrolase activity"/>
    <property type="evidence" value="ECO:0007669"/>
    <property type="project" value="UniProtKB-KW"/>
</dbReference>
<name>A0A1W1W221_9FIRM</name>